<feature type="compositionally biased region" description="Polar residues" evidence="1">
    <location>
        <begin position="1"/>
        <end position="14"/>
    </location>
</feature>
<keyword evidence="3" id="KW-1185">Reference proteome</keyword>
<evidence type="ECO:0000313" key="2">
    <source>
        <dbReference type="EMBL" id="MDG4721171.1"/>
    </source>
</evidence>
<gene>
    <name evidence="2" type="ORF">P7680_19350</name>
</gene>
<reference evidence="2 3" key="1">
    <citation type="submission" date="2023-03" db="EMBL/GenBank/DDBJ databases">
        <title>Strain FZY0004 represents a novel species in the genus Thalassospira isolated from seawater.</title>
        <authorList>
            <person name="Fu Z.-Y."/>
        </authorList>
    </citation>
    <scope>NUCLEOTIDE SEQUENCE [LARGE SCALE GENOMIC DNA]</scope>
    <source>
        <strain evidence="2 3">FZY0004</strain>
    </source>
</reference>
<comment type="caution">
    <text evidence="2">The sequence shown here is derived from an EMBL/GenBank/DDBJ whole genome shotgun (WGS) entry which is preliminary data.</text>
</comment>
<dbReference type="EMBL" id="JARSBO010000010">
    <property type="protein sequence ID" value="MDG4721171.1"/>
    <property type="molecule type" value="Genomic_DNA"/>
</dbReference>
<feature type="region of interest" description="Disordered" evidence="1">
    <location>
        <begin position="1"/>
        <end position="23"/>
    </location>
</feature>
<dbReference type="RefSeq" id="WP_278006973.1">
    <property type="nucleotide sequence ID" value="NZ_JARSBO010000010.1"/>
</dbReference>
<accession>A0ABT6GGF4</accession>
<evidence type="ECO:0000256" key="1">
    <source>
        <dbReference type="SAM" id="MobiDB-lite"/>
    </source>
</evidence>
<dbReference type="Proteomes" id="UP001529180">
    <property type="component" value="Unassembled WGS sequence"/>
</dbReference>
<evidence type="ECO:0000313" key="3">
    <source>
        <dbReference type="Proteomes" id="UP001529180"/>
    </source>
</evidence>
<organism evidence="2 3">
    <name type="scientific">Thalassospira aquimaris</name>
    <dbReference type="NCBI Taxonomy" id="3037796"/>
    <lineage>
        <taxon>Bacteria</taxon>
        <taxon>Pseudomonadati</taxon>
        <taxon>Pseudomonadota</taxon>
        <taxon>Alphaproteobacteria</taxon>
        <taxon>Rhodospirillales</taxon>
        <taxon>Thalassospiraceae</taxon>
        <taxon>Thalassospira</taxon>
    </lineage>
</organism>
<protein>
    <submittedName>
        <fullName evidence="2">Uncharacterized protein</fullName>
    </submittedName>
</protein>
<name>A0ABT6GGF4_9PROT</name>
<proteinExistence type="predicted"/>
<sequence>MTNNTAPQGQNNPMGSDATKHDAVERVKDDLSWRYAGEDRDFDDDDIHTVLELIETQSAEIEFDPVNYRNWKLEHQLDCGHPMFETREMMDEREVRGPLDNGIDVGIHAVDWDSGIIPAQIEKTKAELVEMDRDFLTDLMLGLGNCLRISNPRVVVCHCAKCGGK</sequence>